<dbReference type="PANTHER" id="PTHR35005">
    <property type="entry name" value="3-DEHYDRO-SCYLLO-INOSOSE HYDROLASE"/>
    <property type="match status" value="1"/>
</dbReference>
<organism evidence="6 7">
    <name type="scientific">Bosea lathyri</name>
    <dbReference type="NCBI Taxonomy" id="1036778"/>
    <lineage>
        <taxon>Bacteria</taxon>
        <taxon>Pseudomonadati</taxon>
        <taxon>Pseudomonadota</taxon>
        <taxon>Alphaproteobacteria</taxon>
        <taxon>Hyphomicrobiales</taxon>
        <taxon>Boseaceae</taxon>
        <taxon>Bosea</taxon>
    </lineage>
</organism>
<keyword evidence="2" id="KW-0479">Metal-binding</keyword>
<keyword evidence="7" id="KW-1185">Reference proteome</keyword>
<dbReference type="GO" id="GO:0046872">
    <property type="term" value="F:metal ion binding"/>
    <property type="evidence" value="ECO:0007669"/>
    <property type="project" value="UniProtKB-KW"/>
</dbReference>
<evidence type="ECO:0000256" key="1">
    <source>
        <dbReference type="ARBA" id="ARBA00001947"/>
    </source>
</evidence>
<name>A0A1H6A0C5_9HYPH</name>
<sequence>MTSVLWKNLTAEELRAKAAIDAVVVLPIASMEQHGPHLPVGVDTILCEGVCKAAAERVQDAPIVVAPTLWCGMAEHHMAFGGTFTFDIPTYRAVLLALLTSLKRHGFRRVAIVNGHGGNIAALTAFLPDFARETGLNIVATTYFELAQAAMQPIMQDQTSVLHACEVETSLMMVLAPETVKHERLPEAFGMIDVEPRALMRPLTARYRPFKDMTATGVIGDARRASPEKGQAFLDACADTLAALLRNKEAWA</sequence>
<evidence type="ECO:0000256" key="5">
    <source>
        <dbReference type="ARBA" id="ARBA00024029"/>
    </source>
</evidence>
<dbReference type="GO" id="GO:0009231">
    <property type="term" value="P:riboflavin biosynthetic process"/>
    <property type="evidence" value="ECO:0007669"/>
    <property type="project" value="TreeGrafter"/>
</dbReference>
<dbReference type="Pfam" id="PF02633">
    <property type="entry name" value="Creatininase"/>
    <property type="match status" value="1"/>
</dbReference>
<proteinExistence type="inferred from homology"/>
<dbReference type="GO" id="GO:0016811">
    <property type="term" value="F:hydrolase activity, acting on carbon-nitrogen (but not peptide) bonds, in linear amides"/>
    <property type="evidence" value="ECO:0007669"/>
    <property type="project" value="TreeGrafter"/>
</dbReference>
<gene>
    <name evidence="6" type="ORF">SAMN04488115_10591</name>
</gene>
<evidence type="ECO:0000313" key="7">
    <source>
        <dbReference type="Proteomes" id="UP000236743"/>
    </source>
</evidence>
<dbReference type="InterPro" id="IPR003785">
    <property type="entry name" value="Creatininase/forma_Hydrolase"/>
</dbReference>
<dbReference type="Gene3D" id="3.40.50.10310">
    <property type="entry name" value="Creatininase"/>
    <property type="match status" value="1"/>
</dbReference>
<dbReference type="SUPFAM" id="SSF102215">
    <property type="entry name" value="Creatininase"/>
    <property type="match status" value="1"/>
</dbReference>
<evidence type="ECO:0000256" key="2">
    <source>
        <dbReference type="ARBA" id="ARBA00022723"/>
    </source>
</evidence>
<comment type="cofactor">
    <cofactor evidence="1">
        <name>Zn(2+)</name>
        <dbReference type="ChEBI" id="CHEBI:29105"/>
    </cofactor>
</comment>
<dbReference type="RefSeq" id="WP_103873007.1">
    <property type="nucleotide sequence ID" value="NZ_FNUY01000005.1"/>
</dbReference>
<accession>A0A1H6A0C5</accession>
<dbReference type="PANTHER" id="PTHR35005:SF1">
    <property type="entry name" value="2-AMINO-5-FORMYLAMINO-6-RIBOSYLAMINOPYRIMIDIN-4(3H)-ONE 5'-MONOPHOSPHATE DEFORMYLASE"/>
    <property type="match status" value="1"/>
</dbReference>
<keyword evidence="3 6" id="KW-0378">Hydrolase</keyword>
<dbReference type="OrthoDB" id="9801445at2"/>
<keyword evidence="4" id="KW-0862">Zinc</keyword>
<dbReference type="EMBL" id="FNUY01000005">
    <property type="protein sequence ID" value="SEG41397.1"/>
    <property type="molecule type" value="Genomic_DNA"/>
</dbReference>
<dbReference type="AlphaFoldDB" id="A0A1H6A0C5"/>
<comment type="similarity">
    <text evidence="5">Belongs to the creatininase superfamily.</text>
</comment>
<evidence type="ECO:0000313" key="6">
    <source>
        <dbReference type="EMBL" id="SEG41397.1"/>
    </source>
</evidence>
<dbReference type="InterPro" id="IPR024087">
    <property type="entry name" value="Creatininase-like_sf"/>
</dbReference>
<evidence type="ECO:0000256" key="4">
    <source>
        <dbReference type="ARBA" id="ARBA00022833"/>
    </source>
</evidence>
<reference evidence="6 7" key="1">
    <citation type="submission" date="2016-10" db="EMBL/GenBank/DDBJ databases">
        <authorList>
            <person name="de Groot N.N."/>
        </authorList>
    </citation>
    <scope>NUCLEOTIDE SEQUENCE [LARGE SCALE GENOMIC DNA]</scope>
    <source>
        <strain evidence="6 7">DSM 26656</strain>
    </source>
</reference>
<protein>
    <submittedName>
        <fullName evidence="6">Creatinine amidohydrolase</fullName>
    </submittedName>
</protein>
<dbReference type="Proteomes" id="UP000236743">
    <property type="component" value="Unassembled WGS sequence"/>
</dbReference>
<evidence type="ECO:0000256" key="3">
    <source>
        <dbReference type="ARBA" id="ARBA00022801"/>
    </source>
</evidence>